<reference evidence="1" key="2">
    <citation type="submission" date="2025-09" db="UniProtKB">
        <authorList>
            <consortium name="EnsemblPlants"/>
        </authorList>
    </citation>
    <scope>IDENTIFICATION</scope>
</reference>
<reference evidence="1" key="1">
    <citation type="submission" date="2021-05" db="EMBL/GenBank/DDBJ databases">
        <authorList>
            <person name="Scholz U."/>
            <person name="Mascher M."/>
            <person name="Fiebig A."/>
        </authorList>
    </citation>
    <scope>NUCLEOTIDE SEQUENCE [LARGE SCALE GENOMIC DNA]</scope>
</reference>
<protein>
    <submittedName>
        <fullName evidence="1">Uncharacterized protein</fullName>
    </submittedName>
</protein>
<keyword evidence="2" id="KW-1185">Reference proteome</keyword>
<proteinExistence type="predicted"/>
<dbReference type="EnsemblPlants" id="AVESA.00010b.r2.4CG1286460.1">
    <property type="protein sequence ID" value="AVESA.00010b.r2.4CG1286460.1.CDS"/>
    <property type="gene ID" value="AVESA.00010b.r2.4CG1286460"/>
</dbReference>
<evidence type="ECO:0000313" key="1">
    <source>
        <dbReference type="EnsemblPlants" id="AVESA.00010b.r2.4CG1286460.1.CDS"/>
    </source>
</evidence>
<sequence>MDGGNGGVAQLARQLADCRLSDELGQGEMEYVRRFHRREPADNQCTSVVIKHIKAPVQIVWSLVRRFDQPQLFKRYIRECLMHGNIETGSVREVSVQTGFPATRSTERLEMLDDNERIISVKLVGGDHVLKNYLSILTVHPEVIDGHPGTLVIESFVVDVPKENTKDEICYFVKTLLNWNLGSLADVSEERVKHPTLN</sequence>
<dbReference type="Proteomes" id="UP001732700">
    <property type="component" value="Chromosome 4C"/>
</dbReference>
<accession>A0ACD5WSP1</accession>
<name>A0ACD5WSP1_AVESA</name>
<evidence type="ECO:0000313" key="2">
    <source>
        <dbReference type="Proteomes" id="UP001732700"/>
    </source>
</evidence>
<organism evidence="1 2">
    <name type="scientific">Avena sativa</name>
    <name type="common">Oat</name>
    <dbReference type="NCBI Taxonomy" id="4498"/>
    <lineage>
        <taxon>Eukaryota</taxon>
        <taxon>Viridiplantae</taxon>
        <taxon>Streptophyta</taxon>
        <taxon>Embryophyta</taxon>
        <taxon>Tracheophyta</taxon>
        <taxon>Spermatophyta</taxon>
        <taxon>Magnoliopsida</taxon>
        <taxon>Liliopsida</taxon>
        <taxon>Poales</taxon>
        <taxon>Poaceae</taxon>
        <taxon>BOP clade</taxon>
        <taxon>Pooideae</taxon>
        <taxon>Poodae</taxon>
        <taxon>Poeae</taxon>
        <taxon>Poeae Chloroplast Group 1 (Aveneae type)</taxon>
        <taxon>Aveninae</taxon>
        <taxon>Avena</taxon>
    </lineage>
</organism>